<dbReference type="EMBL" id="AE017285">
    <property type="protein sequence ID" value="AAS97061.1"/>
    <property type="molecule type" value="Genomic_DNA"/>
</dbReference>
<dbReference type="Proteomes" id="UP000002194">
    <property type="component" value="Chromosome"/>
</dbReference>
<keyword evidence="2" id="KW-1185">Reference proteome</keyword>
<evidence type="ECO:0000313" key="1">
    <source>
        <dbReference type="EMBL" id="AAS97061.1"/>
    </source>
</evidence>
<dbReference type="PaxDb" id="882-DVU_2589"/>
<dbReference type="EnsemblBacteria" id="AAS97061">
    <property type="protein sequence ID" value="AAS97061"/>
    <property type="gene ID" value="DVU_2589"/>
</dbReference>
<name>Q728L4_NITV2</name>
<dbReference type="HOGENOM" id="CLU_3269135_0_0_7"/>
<organism evidence="1 2">
    <name type="scientific">Nitratidesulfovibrio vulgaris (strain ATCC 29579 / DSM 644 / CCUG 34227 / NCIMB 8303 / VKM B-1760 / Hildenborough)</name>
    <name type="common">Desulfovibrio vulgaris</name>
    <dbReference type="NCBI Taxonomy" id="882"/>
    <lineage>
        <taxon>Bacteria</taxon>
        <taxon>Pseudomonadati</taxon>
        <taxon>Thermodesulfobacteriota</taxon>
        <taxon>Desulfovibrionia</taxon>
        <taxon>Desulfovibrionales</taxon>
        <taxon>Desulfovibrionaceae</taxon>
        <taxon>Nitratidesulfovibrio</taxon>
    </lineage>
</organism>
<sequence length="41" mass="4578">MYAGQYLFTGILFSGEGAWRRVHSDGEARRAVSPWHAARGL</sequence>
<dbReference type="AlphaFoldDB" id="Q728L4"/>
<protein>
    <submittedName>
        <fullName evidence="1">Uncharacterized protein</fullName>
    </submittedName>
</protein>
<gene>
    <name evidence="1" type="ordered locus">DVU_2589</name>
</gene>
<dbReference type="STRING" id="882.DVU_2589"/>
<reference evidence="1 2" key="1">
    <citation type="journal article" date="2004" name="Nat. Biotechnol.">
        <title>The genome sequence of the anaerobic, sulfate-reducing bacterium Desulfovibrio vulgaris Hildenborough.</title>
        <authorList>
            <person name="Heidelberg J.F."/>
            <person name="Seshadri R."/>
            <person name="Haveman S.A."/>
            <person name="Hemme C.L."/>
            <person name="Paulsen I.T."/>
            <person name="Kolonay J.F."/>
            <person name="Eisen J.A."/>
            <person name="Ward N."/>
            <person name="Methe B."/>
            <person name="Brinkac L.M."/>
            <person name="Daugherty S.C."/>
            <person name="Deboy R.T."/>
            <person name="Dodson R.J."/>
            <person name="Durkin A.S."/>
            <person name="Madupu R."/>
            <person name="Nelson W.C."/>
            <person name="Sullivan S.A."/>
            <person name="Fouts D."/>
            <person name="Haft D.H."/>
            <person name="Selengut J."/>
            <person name="Peterson J.D."/>
            <person name="Davidsen T.M."/>
            <person name="Zafar N."/>
            <person name="Zhou L."/>
            <person name="Radune D."/>
            <person name="Dimitrov G."/>
            <person name="Hance M."/>
            <person name="Tran K."/>
            <person name="Khouri H."/>
            <person name="Gill J."/>
            <person name="Utterback T.R."/>
            <person name="Feldblyum T.V."/>
            <person name="Wall J.D."/>
            <person name="Voordouw G."/>
            <person name="Fraser C.M."/>
        </authorList>
    </citation>
    <scope>NUCLEOTIDE SEQUENCE [LARGE SCALE GENOMIC DNA]</scope>
    <source>
        <strain evidence="2">ATCC 29579 / DSM 644 / NCIMB 8303 / VKM B-1760 / Hildenborough</strain>
    </source>
</reference>
<evidence type="ECO:0000313" key="2">
    <source>
        <dbReference type="Proteomes" id="UP000002194"/>
    </source>
</evidence>
<proteinExistence type="predicted"/>
<dbReference type="KEGG" id="dvu:DVU_2589"/>
<accession>Q728L4</accession>